<reference evidence="10" key="2">
    <citation type="submission" date="2025-08" db="UniProtKB">
        <authorList>
            <consortium name="Ensembl"/>
        </authorList>
    </citation>
    <scope>IDENTIFICATION</scope>
</reference>
<keyword evidence="5" id="KW-0862">Zinc</keyword>
<keyword evidence="3" id="KW-0677">Repeat</keyword>
<dbReference type="AlphaFoldDB" id="A0A4W5LH86"/>
<dbReference type="Proteomes" id="UP000314982">
    <property type="component" value="Unassembled WGS sequence"/>
</dbReference>
<feature type="domain" description="C2H2-type" evidence="9">
    <location>
        <begin position="30"/>
        <end position="57"/>
    </location>
</feature>
<dbReference type="Pfam" id="PF13894">
    <property type="entry name" value="zf-C2H2_4"/>
    <property type="match status" value="1"/>
</dbReference>
<protein>
    <recommendedName>
        <fullName evidence="9">C2H2-type domain-containing protein</fullName>
    </recommendedName>
</protein>
<evidence type="ECO:0000256" key="1">
    <source>
        <dbReference type="ARBA" id="ARBA00004123"/>
    </source>
</evidence>
<sequence>MVISLLNVLQVNLGIYGNTPVKCLPGESKYLCTQCGRSFHRASGLSKHLKRHQPKPDVRGFPCNHCDKSFFEAKDLQQHMNKHLGLKPFQCQVGNNNNNDGIFSGTVRGEKVFDPLLILYVCPLTKI</sequence>
<dbReference type="PANTHER" id="PTHR24404">
    <property type="entry name" value="ZINC FINGER PROTEIN"/>
    <property type="match status" value="1"/>
</dbReference>
<evidence type="ECO:0000256" key="6">
    <source>
        <dbReference type="ARBA" id="ARBA00023125"/>
    </source>
</evidence>
<dbReference type="GeneTree" id="ENSGT00900000141090"/>
<evidence type="ECO:0000256" key="2">
    <source>
        <dbReference type="ARBA" id="ARBA00022723"/>
    </source>
</evidence>
<dbReference type="InterPro" id="IPR036236">
    <property type="entry name" value="Znf_C2H2_sf"/>
</dbReference>
<dbReference type="Pfam" id="PF00096">
    <property type="entry name" value="zf-C2H2"/>
    <property type="match status" value="1"/>
</dbReference>
<dbReference type="PANTHER" id="PTHR24404:SF114">
    <property type="entry name" value="KLUMPFUSS, ISOFORM B-RELATED"/>
    <property type="match status" value="1"/>
</dbReference>
<dbReference type="GO" id="GO:0006357">
    <property type="term" value="P:regulation of transcription by RNA polymerase II"/>
    <property type="evidence" value="ECO:0007669"/>
    <property type="project" value="TreeGrafter"/>
</dbReference>
<dbReference type="InterPro" id="IPR013087">
    <property type="entry name" value="Znf_C2H2_type"/>
</dbReference>
<evidence type="ECO:0000256" key="7">
    <source>
        <dbReference type="ARBA" id="ARBA00023242"/>
    </source>
</evidence>
<dbReference type="InterPro" id="IPR050589">
    <property type="entry name" value="Ikaros_C2H2-ZF"/>
</dbReference>
<evidence type="ECO:0000259" key="9">
    <source>
        <dbReference type="PROSITE" id="PS50157"/>
    </source>
</evidence>
<feature type="domain" description="C2H2-type" evidence="9">
    <location>
        <begin position="61"/>
        <end position="88"/>
    </location>
</feature>
<dbReference type="Gene3D" id="3.30.160.60">
    <property type="entry name" value="Classic Zinc Finger"/>
    <property type="match status" value="2"/>
</dbReference>
<accession>A0A4W5LH86</accession>
<reference evidence="11" key="1">
    <citation type="submission" date="2018-06" db="EMBL/GenBank/DDBJ databases">
        <title>Genome assembly of Danube salmon.</title>
        <authorList>
            <person name="Macqueen D.J."/>
            <person name="Gundappa M.K."/>
        </authorList>
    </citation>
    <scope>NUCLEOTIDE SEQUENCE [LARGE SCALE GENOMIC DNA]</scope>
</reference>
<name>A0A4W5LH86_9TELE</name>
<dbReference type="GO" id="GO:0000978">
    <property type="term" value="F:RNA polymerase II cis-regulatory region sequence-specific DNA binding"/>
    <property type="evidence" value="ECO:0007669"/>
    <property type="project" value="TreeGrafter"/>
</dbReference>
<dbReference type="PROSITE" id="PS00028">
    <property type="entry name" value="ZINC_FINGER_C2H2_1"/>
    <property type="match status" value="2"/>
</dbReference>
<evidence type="ECO:0000313" key="10">
    <source>
        <dbReference type="Ensembl" id="ENSHHUP00000025147.1"/>
    </source>
</evidence>
<proteinExistence type="predicted"/>
<evidence type="ECO:0000313" key="11">
    <source>
        <dbReference type="Proteomes" id="UP000314982"/>
    </source>
</evidence>
<keyword evidence="7" id="KW-0539">Nucleus</keyword>
<dbReference type="PROSITE" id="PS50157">
    <property type="entry name" value="ZINC_FINGER_C2H2_2"/>
    <property type="match status" value="2"/>
</dbReference>
<dbReference type="GO" id="GO:0005634">
    <property type="term" value="C:nucleus"/>
    <property type="evidence" value="ECO:0007669"/>
    <property type="project" value="UniProtKB-SubCell"/>
</dbReference>
<evidence type="ECO:0000256" key="4">
    <source>
        <dbReference type="ARBA" id="ARBA00022771"/>
    </source>
</evidence>
<keyword evidence="11" id="KW-1185">Reference proteome</keyword>
<dbReference type="SUPFAM" id="SSF57667">
    <property type="entry name" value="beta-beta-alpha zinc fingers"/>
    <property type="match status" value="2"/>
</dbReference>
<dbReference type="FunFam" id="3.30.160.60:FF:000100">
    <property type="entry name" value="Zinc finger 45-like"/>
    <property type="match status" value="1"/>
</dbReference>
<evidence type="ECO:0000256" key="5">
    <source>
        <dbReference type="ARBA" id="ARBA00022833"/>
    </source>
</evidence>
<dbReference type="STRING" id="62062.ENSHHUP00000025147"/>
<dbReference type="FunFam" id="3.30.160.60:FF:000446">
    <property type="entry name" value="Zinc finger protein"/>
    <property type="match status" value="1"/>
</dbReference>
<evidence type="ECO:0000256" key="3">
    <source>
        <dbReference type="ARBA" id="ARBA00022737"/>
    </source>
</evidence>
<dbReference type="SMART" id="SM00355">
    <property type="entry name" value="ZnF_C2H2"/>
    <property type="match status" value="2"/>
</dbReference>
<evidence type="ECO:0000256" key="8">
    <source>
        <dbReference type="PROSITE-ProRule" id="PRU00042"/>
    </source>
</evidence>
<keyword evidence="2" id="KW-0479">Metal-binding</keyword>
<dbReference type="GO" id="GO:0003700">
    <property type="term" value="F:DNA-binding transcription factor activity"/>
    <property type="evidence" value="ECO:0007669"/>
    <property type="project" value="TreeGrafter"/>
</dbReference>
<dbReference type="GO" id="GO:0008270">
    <property type="term" value="F:zinc ion binding"/>
    <property type="evidence" value="ECO:0007669"/>
    <property type="project" value="UniProtKB-KW"/>
</dbReference>
<dbReference type="Ensembl" id="ENSHHUT00000026126.1">
    <property type="protein sequence ID" value="ENSHHUP00000025147.1"/>
    <property type="gene ID" value="ENSHHUG00000015861.1"/>
</dbReference>
<reference evidence="10" key="3">
    <citation type="submission" date="2025-09" db="UniProtKB">
        <authorList>
            <consortium name="Ensembl"/>
        </authorList>
    </citation>
    <scope>IDENTIFICATION</scope>
</reference>
<organism evidence="10 11">
    <name type="scientific">Hucho hucho</name>
    <name type="common">huchen</name>
    <dbReference type="NCBI Taxonomy" id="62062"/>
    <lineage>
        <taxon>Eukaryota</taxon>
        <taxon>Metazoa</taxon>
        <taxon>Chordata</taxon>
        <taxon>Craniata</taxon>
        <taxon>Vertebrata</taxon>
        <taxon>Euteleostomi</taxon>
        <taxon>Actinopterygii</taxon>
        <taxon>Neopterygii</taxon>
        <taxon>Teleostei</taxon>
        <taxon>Protacanthopterygii</taxon>
        <taxon>Salmoniformes</taxon>
        <taxon>Salmonidae</taxon>
        <taxon>Salmoninae</taxon>
        <taxon>Hucho</taxon>
    </lineage>
</organism>
<keyword evidence="4 8" id="KW-0863">Zinc-finger</keyword>
<comment type="subcellular location">
    <subcellularLocation>
        <location evidence="1">Nucleus</location>
    </subcellularLocation>
</comment>
<keyword evidence="6" id="KW-0238">DNA-binding</keyword>